<feature type="domain" description="TonB-dependent receptor plug" evidence="14">
    <location>
        <begin position="70"/>
        <end position="184"/>
    </location>
</feature>
<feature type="domain" description="TonB-dependent receptor-like beta-barrel" evidence="13">
    <location>
        <begin position="411"/>
        <end position="888"/>
    </location>
</feature>
<gene>
    <name evidence="15" type="ORF">GTP44_09975</name>
</gene>
<evidence type="ECO:0000256" key="3">
    <source>
        <dbReference type="ARBA" id="ARBA00022448"/>
    </source>
</evidence>
<keyword evidence="3 10" id="KW-0813">Transport</keyword>
<dbReference type="GO" id="GO:0009279">
    <property type="term" value="C:cell outer membrane"/>
    <property type="evidence" value="ECO:0007669"/>
    <property type="project" value="UniProtKB-SubCell"/>
</dbReference>
<dbReference type="Gene3D" id="2.40.170.20">
    <property type="entry name" value="TonB-dependent receptor, beta-barrel domain"/>
    <property type="match status" value="1"/>
</dbReference>
<evidence type="ECO:0000256" key="4">
    <source>
        <dbReference type="ARBA" id="ARBA00022452"/>
    </source>
</evidence>
<dbReference type="RefSeq" id="WP_161019306.1">
    <property type="nucleotide sequence ID" value="NZ_WWCP01000009.1"/>
</dbReference>
<keyword evidence="12" id="KW-0732">Signal</keyword>
<feature type="chain" id="PRO_5026984709" evidence="12">
    <location>
        <begin position="31"/>
        <end position="925"/>
    </location>
</feature>
<dbReference type="InterPro" id="IPR037066">
    <property type="entry name" value="Plug_dom_sf"/>
</dbReference>
<evidence type="ECO:0000313" key="16">
    <source>
        <dbReference type="Proteomes" id="UP000474565"/>
    </source>
</evidence>
<dbReference type="InterPro" id="IPR036942">
    <property type="entry name" value="Beta-barrel_TonB_sf"/>
</dbReference>
<comment type="caution">
    <text evidence="15">The sequence shown here is derived from an EMBL/GenBank/DDBJ whole genome shotgun (WGS) entry which is preliminary data.</text>
</comment>
<keyword evidence="9 10" id="KW-0998">Cell outer membrane</keyword>
<evidence type="ECO:0000259" key="14">
    <source>
        <dbReference type="Pfam" id="PF07715"/>
    </source>
</evidence>
<evidence type="ECO:0000259" key="13">
    <source>
        <dbReference type="Pfam" id="PF00593"/>
    </source>
</evidence>
<dbReference type="CDD" id="cd01347">
    <property type="entry name" value="ligand_gated_channel"/>
    <property type="match status" value="1"/>
</dbReference>
<evidence type="ECO:0000256" key="2">
    <source>
        <dbReference type="ARBA" id="ARBA00009810"/>
    </source>
</evidence>
<evidence type="ECO:0000256" key="6">
    <source>
        <dbReference type="ARBA" id="ARBA00023077"/>
    </source>
</evidence>
<evidence type="ECO:0000256" key="8">
    <source>
        <dbReference type="ARBA" id="ARBA00023170"/>
    </source>
</evidence>
<evidence type="ECO:0000256" key="7">
    <source>
        <dbReference type="ARBA" id="ARBA00023136"/>
    </source>
</evidence>
<protein>
    <submittedName>
        <fullName evidence="15">TonB-dependent receptor</fullName>
    </submittedName>
</protein>
<organism evidence="15 16">
    <name type="scientific">Duganella lactea</name>
    <dbReference type="NCBI Taxonomy" id="2692173"/>
    <lineage>
        <taxon>Bacteria</taxon>
        <taxon>Pseudomonadati</taxon>
        <taxon>Pseudomonadota</taxon>
        <taxon>Betaproteobacteria</taxon>
        <taxon>Burkholderiales</taxon>
        <taxon>Oxalobacteraceae</taxon>
        <taxon>Telluria group</taxon>
        <taxon>Duganella</taxon>
    </lineage>
</organism>
<dbReference type="InterPro" id="IPR000531">
    <property type="entry name" value="Beta-barrel_TonB"/>
</dbReference>
<dbReference type="InterPro" id="IPR012910">
    <property type="entry name" value="Plug_dom"/>
</dbReference>
<dbReference type="Gene3D" id="2.170.130.10">
    <property type="entry name" value="TonB-dependent receptor, plug domain"/>
    <property type="match status" value="1"/>
</dbReference>
<keyword evidence="4 10" id="KW-1134">Transmembrane beta strand</keyword>
<dbReference type="Proteomes" id="UP000474565">
    <property type="component" value="Unassembled WGS sequence"/>
</dbReference>
<comment type="similarity">
    <text evidence="2 10 11">Belongs to the TonB-dependent receptor family.</text>
</comment>
<evidence type="ECO:0000313" key="15">
    <source>
        <dbReference type="EMBL" id="MYM82277.1"/>
    </source>
</evidence>
<evidence type="ECO:0000256" key="9">
    <source>
        <dbReference type="ARBA" id="ARBA00023237"/>
    </source>
</evidence>
<reference evidence="15 16" key="1">
    <citation type="submission" date="2019-12" db="EMBL/GenBank/DDBJ databases">
        <title>Novel species isolated from a subtropical stream in China.</title>
        <authorList>
            <person name="Lu H."/>
        </authorList>
    </citation>
    <scope>NUCLEOTIDE SEQUENCE [LARGE SCALE GENOMIC DNA]</scope>
    <source>
        <strain evidence="15 16">FT50W</strain>
    </source>
</reference>
<evidence type="ECO:0000256" key="12">
    <source>
        <dbReference type="SAM" id="SignalP"/>
    </source>
</evidence>
<keyword evidence="5 10" id="KW-0812">Transmembrane</keyword>
<evidence type="ECO:0000256" key="10">
    <source>
        <dbReference type="PROSITE-ProRule" id="PRU01360"/>
    </source>
</evidence>
<evidence type="ECO:0000256" key="1">
    <source>
        <dbReference type="ARBA" id="ARBA00004571"/>
    </source>
</evidence>
<dbReference type="Pfam" id="PF07715">
    <property type="entry name" value="Plug"/>
    <property type="match status" value="1"/>
</dbReference>
<evidence type="ECO:0000256" key="11">
    <source>
        <dbReference type="RuleBase" id="RU003357"/>
    </source>
</evidence>
<dbReference type="PANTHER" id="PTHR47234">
    <property type="match status" value="1"/>
</dbReference>
<keyword evidence="6 11" id="KW-0798">TonB box</keyword>
<name>A0A6L8MGU9_9BURK</name>
<dbReference type="EMBL" id="WWCP01000009">
    <property type="protein sequence ID" value="MYM82277.1"/>
    <property type="molecule type" value="Genomic_DNA"/>
</dbReference>
<dbReference type="SUPFAM" id="SSF56935">
    <property type="entry name" value="Porins"/>
    <property type="match status" value="1"/>
</dbReference>
<dbReference type="PANTHER" id="PTHR47234:SF2">
    <property type="entry name" value="TONB-DEPENDENT RECEPTOR"/>
    <property type="match status" value="1"/>
</dbReference>
<feature type="signal peptide" evidence="12">
    <location>
        <begin position="1"/>
        <end position="30"/>
    </location>
</feature>
<keyword evidence="7 10" id="KW-0472">Membrane</keyword>
<dbReference type="Pfam" id="PF00593">
    <property type="entry name" value="TonB_dep_Rec_b-barrel"/>
    <property type="match status" value="1"/>
</dbReference>
<accession>A0A6L8MGU9</accession>
<proteinExistence type="inferred from homology"/>
<evidence type="ECO:0000256" key="5">
    <source>
        <dbReference type="ARBA" id="ARBA00022692"/>
    </source>
</evidence>
<keyword evidence="8 15" id="KW-0675">Receptor</keyword>
<sequence length="925" mass="99751">MLKVKTSVTVVRMALGALAGVALMGPSAYAQEANLITQAEPQAQAAGKEDQSVQHKVYVTGSNLRRLTLETASPVQIITKDELTRGGATSLNEVLRTISANVGGISDTRTNGFSAGAAGLNLRGFGSQATLVLINGRRLAPYAQPEFQTTFVDLNSIPIAAVERVEILKDGASAIYGSEAMAGVVNIILRDSFNGLELGGSYGKSSHNDGEQKRATLSFGAGSLVEDHYNGYVTVDLRQRDPMFLYKRDDYLSTQDLRAWGYKDRRTLYTYPGNIYWTDKATGQLTSRSLDKNCPADRLVPASSVLSAGSTGTACVFDDFKDSSVNAAGKTDRLGITSRLTWQPDATTTVFSELMFNRQKARVTGLLHWVAGQNGQSTPALPITHPQYPKDLIGPDGKTLAGGNGTVRVRASLRDFPGQGQDNTTDFGRYLVGVKGVVQNWDWETALLRTDSKVTSRNTSAILATPFIDAYTSGKFIFGGGAANQTLYDSITASPVNRFKSSLTQLDGKVSGELFNLPAGAVGLAVGTEFRKESLSTDPDPLAVEGELYHQAQLPPGFSNSRRIASVYVESTVPLLKSLEAQLAVRHDHYSDYGNSTTPKVGLKWTATPTLMVRGTYAEGFRAPTLVENSTDVRNAFLQFRDPARCNARYTLGCSASSAYQSGANPALKPETAKSYTIGLAWEPNSSFLATLDLWQIKRVDEISTYNLDKVLADPARYAGDPAVGITRDPLTDADRAAGATAGEVTNIRMLLTNVAVTQIRGADLKLTGRINMGEYGVLTPTLNLSHTQSFKNAPSPNDALIEYAGTRGTPSVQGTLGLAWKKAAYELSADTIFIGKMASVPDRTLECSLGTEGFPALCTGIPSFTVVNLGGSYTGFKNTKLKFSIQNAFDRKPPFHPNDSNNYFADLHDAMGRYFQVTAEYRFK</sequence>
<dbReference type="PROSITE" id="PS52016">
    <property type="entry name" value="TONB_DEPENDENT_REC_3"/>
    <property type="match status" value="1"/>
</dbReference>
<comment type="subcellular location">
    <subcellularLocation>
        <location evidence="1 10">Cell outer membrane</location>
        <topology evidence="1 10">Multi-pass membrane protein</topology>
    </subcellularLocation>
</comment>
<dbReference type="InterPro" id="IPR039426">
    <property type="entry name" value="TonB-dep_rcpt-like"/>
</dbReference>
<dbReference type="AlphaFoldDB" id="A0A6L8MGU9"/>